<dbReference type="InterPro" id="IPR000523">
    <property type="entry name" value="Mg_chelatse_chII-like_cat_dom"/>
</dbReference>
<comment type="caution">
    <text evidence="6">The sequence shown here is derived from an EMBL/GenBank/DDBJ whole genome shotgun (WGS) entry which is preliminary data.</text>
</comment>
<dbReference type="SUPFAM" id="SSF53300">
    <property type="entry name" value="vWA-like"/>
    <property type="match status" value="1"/>
</dbReference>
<sequence length="660" mass="69812">MQQLYPFPAVLGGDPDDPGGLDDMALALILSTISPGIGGVLIRGEKGTAKSTLVRALAQVLPPIDVVAGDRFSSDPTEPNPLSPDGPFASDTPVETRPVRLVELPVGATEDRVVGSIHLGRALGGGTVEFEPGLLARANRGILYVDEVNLLADHLVDLLLDAAAMGRLTVERDSISVTHAARFVIVGTMNPEEGELRPQLLDRFGLTVEVAAPRDPALRAEAVRRRLAFDADPAGFAATYAAAEDRVRSRIRQAQQLLPQVALTDTVLVKIGEICSALDVDGLRGDIVCARTAVAHAAWQGRDAVTLEDLRVAARLALPHRRRRKPFDAPGLDESELDELLPPDRGPDPEPDPEPDGPQPDGPPDDGHAAPRSDQTGTPQSTPGSTSTVGADSPYRARLFSVDGVGEGRSGRRSRARTSSGRRVGATAAATTGGLHLFETLRAAAPHQGARGREQGPMILAAADLRRAVREGREANLVLFVVDTSGSMAAAERMRHVKTAIVSLLLDAYRRRDRVAVVTFRDTRAELVLPATGSVEVAAARLDELPAGGRTPLAEGLVEATELIRRERLRDPACRPLLVVLTDGRATSGTDPVSRSLTAADSIARQGFSSVVVDCESGRMRLGLARTLAERLGAEYVALPQVSAEALTGVVRDATGRGAA</sequence>
<dbReference type="OrthoDB" id="9775079at2"/>
<dbReference type="EMBL" id="MVHZ01000004">
    <property type="protein sequence ID" value="ORB02559.1"/>
    <property type="molecule type" value="Genomic_DNA"/>
</dbReference>
<keyword evidence="7" id="KW-1185">Reference proteome</keyword>
<protein>
    <recommendedName>
        <fullName evidence="4">Mg-protoporphyrin IX chelatase</fullName>
    </recommendedName>
</protein>
<dbReference type="InterPro" id="IPR036465">
    <property type="entry name" value="vWFA_dom_sf"/>
</dbReference>
<feature type="compositionally biased region" description="Low complexity" evidence="5">
    <location>
        <begin position="375"/>
        <end position="388"/>
    </location>
</feature>
<evidence type="ECO:0000256" key="1">
    <source>
        <dbReference type="ARBA" id="ARBA00005799"/>
    </source>
</evidence>
<feature type="region of interest" description="Disordered" evidence="5">
    <location>
        <begin position="69"/>
        <end position="93"/>
    </location>
</feature>
<proteinExistence type="inferred from homology"/>
<evidence type="ECO:0000256" key="3">
    <source>
        <dbReference type="ARBA" id="ARBA00022840"/>
    </source>
</evidence>
<evidence type="ECO:0000256" key="5">
    <source>
        <dbReference type="SAM" id="MobiDB-lite"/>
    </source>
</evidence>
<dbReference type="InterPro" id="IPR052989">
    <property type="entry name" value="Mg-chelatase_DI-like"/>
</dbReference>
<dbReference type="InterPro" id="IPR027417">
    <property type="entry name" value="P-loop_NTPase"/>
</dbReference>
<dbReference type="Gene3D" id="3.40.50.300">
    <property type="entry name" value="P-loop containing nucleotide triphosphate hydrolases"/>
    <property type="match status" value="1"/>
</dbReference>
<accession>A0A7I7R2C5</accession>
<feature type="compositionally biased region" description="Low complexity" evidence="5">
    <location>
        <begin position="417"/>
        <end position="427"/>
    </location>
</feature>
<dbReference type="SUPFAM" id="SSF52540">
    <property type="entry name" value="P-loop containing nucleoside triphosphate hydrolases"/>
    <property type="match status" value="1"/>
</dbReference>
<dbReference type="GO" id="GO:0005524">
    <property type="term" value="F:ATP binding"/>
    <property type="evidence" value="ECO:0007669"/>
    <property type="project" value="UniProtKB-KW"/>
</dbReference>
<feature type="region of interest" description="Disordered" evidence="5">
    <location>
        <begin position="324"/>
        <end position="427"/>
    </location>
</feature>
<evidence type="ECO:0000256" key="2">
    <source>
        <dbReference type="ARBA" id="ARBA00022741"/>
    </source>
</evidence>
<dbReference type="RefSeq" id="WP_083023622.1">
    <property type="nucleotide sequence ID" value="NZ_AP022589.1"/>
</dbReference>
<dbReference type="SMART" id="SM00382">
    <property type="entry name" value="AAA"/>
    <property type="match status" value="1"/>
</dbReference>
<dbReference type="Pfam" id="PF13519">
    <property type="entry name" value="VWA_2"/>
    <property type="match status" value="1"/>
</dbReference>
<organism evidence="6 7">
    <name type="scientific">Mycolicibacter minnesotensis</name>
    <dbReference type="NCBI Taxonomy" id="1118379"/>
    <lineage>
        <taxon>Bacteria</taxon>
        <taxon>Bacillati</taxon>
        <taxon>Actinomycetota</taxon>
        <taxon>Actinomycetes</taxon>
        <taxon>Mycobacteriales</taxon>
        <taxon>Mycobacteriaceae</taxon>
        <taxon>Mycolicibacter</taxon>
    </lineage>
</organism>
<dbReference type="Proteomes" id="UP000192320">
    <property type="component" value="Unassembled WGS sequence"/>
</dbReference>
<name>A0A7I7R2C5_9MYCO</name>
<dbReference type="PANTHER" id="PTHR35023">
    <property type="entry name" value="CHELATASE-RELATED"/>
    <property type="match status" value="1"/>
</dbReference>
<dbReference type="Gene3D" id="3.40.50.410">
    <property type="entry name" value="von Willebrand factor, type A domain"/>
    <property type="match status" value="1"/>
</dbReference>
<dbReference type="PANTHER" id="PTHR35023:SF1">
    <property type="entry name" value="MG-PROTOPORPHYRIN IX CHELATASE"/>
    <property type="match status" value="1"/>
</dbReference>
<dbReference type="CDD" id="cd01451">
    <property type="entry name" value="vWA_Magnesium_chelatase"/>
    <property type="match status" value="1"/>
</dbReference>
<dbReference type="Pfam" id="PF17863">
    <property type="entry name" value="AAA_lid_2"/>
    <property type="match status" value="1"/>
</dbReference>
<dbReference type="PROSITE" id="PS50234">
    <property type="entry name" value="VWFA"/>
    <property type="match status" value="1"/>
</dbReference>
<keyword evidence="2" id="KW-0547">Nucleotide-binding</keyword>
<evidence type="ECO:0000313" key="7">
    <source>
        <dbReference type="Proteomes" id="UP000192320"/>
    </source>
</evidence>
<gene>
    <name evidence="6" type="ORF">BST33_05495</name>
</gene>
<comment type="similarity">
    <text evidence="1">Belongs to the Mg-chelatase subunits D/I family.</text>
</comment>
<dbReference type="InterPro" id="IPR041702">
    <property type="entry name" value="BchD/ChlD_VWA"/>
</dbReference>
<reference evidence="6 7" key="1">
    <citation type="submission" date="2017-02" db="EMBL/GenBank/DDBJ databases">
        <title>The new phylogeny of genus Mycobacterium.</title>
        <authorList>
            <person name="Tortoli E."/>
            <person name="Trovato A."/>
            <person name="Cirillo D.M."/>
        </authorList>
    </citation>
    <scope>NUCLEOTIDE SEQUENCE [LARGE SCALE GENOMIC DNA]</scope>
    <source>
        <strain evidence="6 7">DSM 45633</strain>
    </source>
</reference>
<evidence type="ECO:0000313" key="6">
    <source>
        <dbReference type="EMBL" id="ORB02559.1"/>
    </source>
</evidence>
<evidence type="ECO:0000256" key="4">
    <source>
        <dbReference type="ARBA" id="ARBA00030759"/>
    </source>
</evidence>
<dbReference type="Gene3D" id="1.10.8.80">
    <property type="entry name" value="Magnesium chelatase subunit I, C-Terminal domain"/>
    <property type="match status" value="1"/>
</dbReference>
<dbReference type="AlphaFoldDB" id="A0A7I7R2C5"/>
<feature type="compositionally biased region" description="Acidic residues" evidence="5">
    <location>
        <begin position="331"/>
        <end position="341"/>
    </location>
</feature>
<dbReference type="Pfam" id="PF01078">
    <property type="entry name" value="Mg_chelatase"/>
    <property type="match status" value="1"/>
</dbReference>
<keyword evidence="3" id="KW-0067">ATP-binding</keyword>
<dbReference type="InterPro" id="IPR003593">
    <property type="entry name" value="AAA+_ATPase"/>
</dbReference>
<dbReference type="CDD" id="cd00009">
    <property type="entry name" value="AAA"/>
    <property type="match status" value="1"/>
</dbReference>
<dbReference type="InterPro" id="IPR002035">
    <property type="entry name" value="VWF_A"/>
</dbReference>
<dbReference type="SMART" id="SM00327">
    <property type="entry name" value="VWA"/>
    <property type="match status" value="1"/>
</dbReference>
<dbReference type="InterPro" id="IPR041628">
    <property type="entry name" value="ChlI/MoxR_AAA_lid"/>
</dbReference>